<keyword evidence="9" id="KW-0482">Metalloprotease</keyword>
<keyword evidence="16" id="KW-1185">Reference proteome</keyword>
<evidence type="ECO:0000256" key="6">
    <source>
        <dbReference type="ARBA" id="ARBA00022729"/>
    </source>
</evidence>
<evidence type="ECO:0000256" key="8">
    <source>
        <dbReference type="ARBA" id="ARBA00022833"/>
    </source>
</evidence>
<proteinExistence type="inferred from homology"/>
<name>A0AAE1HA62_9NEOP</name>
<dbReference type="GO" id="GO:0006508">
    <property type="term" value="P:proteolysis"/>
    <property type="evidence" value="ECO:0007669"/>
    <property type="project" value="UniProtKB-KW"/>
</dbReference>
<keyword evidence="4" id="KW-0645">Protease</keyword>
<protein>
    <submittedName>
        <fullName evidence="15">Carboxypeptidase B</fullName>
    </submittedName>
</protein>
<feature type="chain" id="PRO_5041974028" evidence="13">
    <location>
        <begin position="49"/>
        <end position="611"/>
    </location>
</feature>
<feature type="active site" description="Proton donor/acceptor" evidence="11">
    <location>
        <position position="572"/>
    </location>
</feature>
<dbReference type="InterPro" id="IPR000834">
    <property type="entry name" value="Peptidase_M14"/>
</dbReference>
<evidence type="ECO:0000256" key="3">
    <source>
        <dbReference type="ARBA" id="ARBA00022645"/>
    </source>
</evidence>
<reference evidence="15" key="1">
    <citation type="submission" date="2021-07" db="EMBL/GenBank/DDBJ databases">
        <authorList>
            <person name="Catto M.A."/>
            <person name="Jacobson A."/>
            <person name="Kennedy G."/>
            <person name="Labadie P."/>
            <person name="Hunt B.G."/>
            <person name="Srinivasan R."/>
        </authorList>
    </citation>
    <scope>NUCLEOTIDE SEQUENCE</scope>
    <source>
        <strain evidence="15">PL_HMW_Pooled</strain>
        <tissue evidence="15">Head</tissue>
    </source>
</reference>
<comment type="cofactor">
    <cofactor evidence="1">
        <name>Zn(2+)</name>
        <dbReference type="ChEBI" id="CHEBI:29105"/>
    </cofactor>
</comment>
<dbReference type="GO" id="GO:0008270">
    <property type="term" value="F:zinc ion binding"/>
    <property type="evidence" value="ECO:0007669"/>
    <property type="project" value="InterPro"/>
</dbReference>
<dbReference type="PANTHER" id="PTHR11705">
    <property type="entry name" value="PROTEASE FAMILY M14 CARBOXYPEPTIDASE A,B"/>
    <property type="match status" value="1"/>
</dbReference>
<comment type="similarity">
    <text evidence="2 11">Belongs to the peptidase M14 family.</text>
</comment>
<evidence type="ECO:0000256" key="2">
    <source>
        <dbReference type="ARBA" id="ARBA00005988"/>
    </source>
</evidence>
<gene>
    <name evidence="15" type="ORF">KUF71_006880</name>
</gene>
<dbReference type="InterPro" id="IPR003146">
    <property type="entry name" value="M14A_act_pep"/>
</dbReference>
<dbReference type="EMBL" id="JAHWGI010000723">
    <property type="protein sequence ID" value="KAK3917349.1"/>
    <property type="molecule type" value="Genomic_DNA"/>
</dbReference>
<comment type="caution">
    <text evidence="15">The sequence shown here is derived from an EMBL/GenBank/DDBJ whole genome shotgun (WGS) entry which is preliminary data.</text>
</comment>
<dbReference type="InterPro" id="IPR057246">
    <property type="entry name" value="CARBOXYPEPT_ZN_1"/>
</dbReference>
<evidence type="ECO:0000256" key="12">
    <source>
        <dbReference type="SAM" id="MobiDB-lite"/>
    </source>
</evidence>
<keyword evidence="5" id="KW-0479">Metal-binding</keyword>
<dbReference type="SMART" id="SM00631">
    <property type="entry name" value="Zn_pept"/>
    <property type="match status" value="1"/>
</dbReference>
<evidence type="ECO:0000256" key="11">
    <source>
        <dbReference type="PROSITE-ProRule" id="PRU01379"/>
    </source>
</evidence>
<keyword evidence="10" id="KW-1015">Disulfide bond</keyword>
<evidence type="ECO:0000256" key="13">
    <source>
        <dbReference type="SAM" id="SignalP"/>
    </source>
</evidence>
<evidence type="ECO:0000259" key="14">
    <source>
        <dbReference type="PROSITE" id="PS52035"/>
    </source>
</evidence>
<organism evidence="15 16">
    <name type="scientific">Frankliniella fusca</name>
    <dbReference type="NCBI Taxonomy" id="407009"/>
    <lineage>
        <taxon>Eukaryota</taxon>
        <taxon>Metazoa</taxon>
        <taxon>Ecdysozoa</taxon>
        <taxon>Arthropoda</taxon>
        <taxon>Hexapoda</taxon>
        <taxon>Insecta</taxon>
        <taxon>Pterygota</taxon>
        <taxon>Neoptera</taxon>
        <taxon>Paraneoptera</taxon>
        <taxon>Thysanoptera</taxon>
        <taxon>Terebrantia</taxon>
        <taxon>Thripoidea</taxon>
        <taxon>Thripidae</taxon>
        <taxon>Frankliniella</taxon>
    </lineage>
</organism>
<dbReference type="Gene3D" id="3.40.630.10">
    <property type="entry name" value="Zn peptidases"/>
    <property type="match status" value="1"/>
</dbReference>
<evidence type="ECO:0000256" key="7">
    <source>
        <dbReference type="ARBA" id="ARBA00022801"/>
    </source>
</evidence>
<evidence type="ECO:0000313" key="16">
    <source>
        <dbReference type="Proteomes" id="UP001219518"/>
    </source>
</evidence>
<dbReference type="PROSITE" id="PS52035">
    <property type="entry name" value="PEPTIDASE_M14"/>
    <property type="match status" value="1"/>
</dbReference>
<sequence length="611" mass="67571">MERPPPSPSWPALGSPRPRPRPRPRRLTLLAVVCAFTLLLRAPSPAAADDADDDTGDSSVGILGALSAVVRATTSRLSALVRGSAPADDGTPDYDYGEEDAAGDDKSWWWWSSGSGATTPEPSAGADEDYVDDVSGADADSGDDGARDYSGYQVVHVRLSSSKHGAMLQALADRHVGAQVLSRSQRRRTASLLVPPGAVAAVYDALDDMGLDYHVVTADLQKIIATQNPRQASAQQRVDLMRTAGHPLTWERFHRYNDIVKYLQWLALTYPQLASLVSIGASSEGRPLYVLKVSLREGRSDLLPQPRHNRTARGTRRGTGGAAARRPAIWLDAGTHAREWVGPAAALYVCMQLVERFYSHPHLVLDADWYIMPVLNPDGYEFSHTRDRLWRKSRSSHELHPYALRPGPGRRPAGPRPAGRAARLAALFHKPPRRGPCAGVDLNRNWDDNWGDLRGASDDPCSDRYAGPRAFSEPETRAVSRFILRHRERFELFVSLHAFGQLLLLPEDGRFRHLPDHEELFNKAKLASNAMRRVRNTRYNIGTTSEMLYRISGGANNWVKNVAGIKYSYTLELPDRGQFGFLLPATHIRPTGKEAFAGLRELAQAIVCRRD</sequence>
<dbReference type="Pfam" id="PF00246">
    <property type="entry name" value="Peptidase_M14"/>
    <property type="match status" value="1"/>
</dbReference>
<dbReference type="Proteomes" id="UP001219518">
    <property type="component" value="Unassembled WGS sequence"/>
</dbReference>
<dbReference type="SUPFAM" id="SSF54897">
    <property type="entry name" value="Protease propeptides/inhibitors"/>
    <property type="match status" value="1"/>
</dbReference>
<evidence type="ECO:0000313" key="15">
    <source>
        <dbReference type="EMBL" id="KAK3917349.1"/>
    </source>
</evidence>
<feature type="region of interest" description="Disordered" evidence="12">
    <location>
        <begin position="112"/>
        <end position="147"/>
    </location>
</feature>
<dbReference type="PROSITE" id="PS00132">
    <property type="entry name" value="CARBOXYPEPT_ZN_1"/>
    <property type="match status" value="1"/>
</dbReference>
<dbReference type="Pfam" id="PF02244">
    <property type="entry name" value="Propep_M14"/>
    <property type="match status" value="1"/>
</dbReference>
<evidence type="ECO:0000256" key="4">
    <source>
        <dbReference type="ARBA" id="ARBA00022670"/>
    </source>
</evidence>
<keyword evidence="6 13" id="KW-0732">Signal</keyword>
<keyword evidence="7" id="KW-0378">Hydrolase</keyword>
<dbReference type="PRINTS" id="PR00765">
    <property type="entry name" value="CRBOXYPTASEA"/>
</dbReference>
<dbReference type="InterPro" id="IPR036990">
    <property type="entry name" value="M14A-like_propep"/>
</dbReference>
<feature type="compositionally biased region" description="Basic residues" evidence="12">
    <location>
        <begin position="307"/>
        <end position="316"/>
    </location>
</feature>
<keyword evidence="8" id="KW-0862">Zinc</keyword>
<feature type="domain" description="Peptidase M14" evidence="14">
    <location>
        <begin position="252"/>
        <end position="606"/>
    </location>
</feature>
<dbReference type="SUPFAM" id="SSF53187">
    <property type="entry name" value="Zn-dependent exopeptidases"/>
    <property type="match status" value="1"/>
</dbReference>
<dbReference type="FunFam" id="3.40.630.10:FF:000084">
    <property type="entry name" value="Carboxypeptidase B2"/>
    <property type="match status" value="1"/>
</dbReference>
<evidence type="ECO:0000256" key="1">
    <source>
        <dbReference type="ARBA" id="ARBA00001947"/>
    </source>
</evidence>
<keyword evidence="3 15" id="KW-0121">Carboxypeptidase</keyword>
<feature type="region of interest" description="Disordered" evidence="12">
    <location>
        <begin position="1"/>
        <end position="24"/>
    </location>
</feature>
<evidence type="ECO:0000256" key="9">
    <source>
        <dbReference type="ARBA" id="ARBA00023049"/>
    </source>
</evidence>
<evidence type="ECO:0000256" key="10">
    <source>
        <dbReference type="ARBA" id="ARBA00023157"/>
    </source>
</evidence>
<reference evidence="15" key="2">
    <citation type="journal article" date="2023" name="BMC Genomics">
        <title>Pest status, molecular evolution, and epigenetic factors derived from the genome assembly of Frankliniella fusca, a thysanopteran phytovirus vector.</title>
        <authorList>
            <person name="Catto M.A."/>
            <person name="Labadie P.E."/>
            <person name="Jacobson A.L."/>
            <person name="Kennedy G.G."/>
            <person name="Srinivasan R."/>
            <person name="Hunt B.G."/>
        </authorList>
    </citation>
    <scope>NUCLEOTIDE SEQUENCE</scope>
    <source>
        <strain evidence="15">PL_HMW_Pooled</strain>
    </source>
</reference>
<accession>A0AAE1HA62</accession>
<dbReference type="PANTHER" id="PTHR11705:SF89">
    <property type="entry name" value="PEPTIDASE M14 CARBOXYPEPTIDASE A DOMAIN-CONTAINING PROTEIN"/>
    <property type="match status" value="1"/>
</dbReference>
<evidence type="ECO:0000256" key="5">
    <source>
        <dbReference type="ARBA" id="ARBA00022723"/>
    </source>
</evidence>
<dbReference type="Gene3D" id="3.30.70.340">
    <property type="entry name" value="Metallocarboxypeptidase-like"/>
    <property type="match status" value="1"/>
</dbReference>
<dbReference type="GO" id="GO:0004181">
    <property type="term" value="F:metallocarboxypeptidase activity"/>
    <property type="evidence" value="ECO:0007669"/>
    <property type="project" value="InterPro"/>
</dbReference>
<dbReference type="AlphaFoldDB" id="A0AAE1HA62"/>
<feature type="region of interest" description="Disordered" evidence="12">
    <location>
        <begin position="302"/>
        <end position="323"/>
    </location>
</feature>
<dbReference type="GO" id="GO:0005615">
    <property type="term" value="C:extracellular space"/>
    <property type="evidence" value="ECO:0007669"/>
    <property type="project" value="TreeGrafter"/>
</dbReference>
<feature type="signal peptide" evidence="13">
    <location>
        <begin position="1"/>
        <end position="48"/>
    </location>
</feature>
<dbReference type="CDD" id="cd03860">
    <property type="entry name" value="M14_CP_A-B_like"/>
    <property type="match status" value="1"/>
</dbReference>